<proteinExistence type="predicted"/>
<reference evidence="1" key="1">
    <citation type="journal article" date="2020" name="Stud. Mycol.">
        <title>101 Dothideomycetes genomes: a test case for predicting lifestyles and emergence of pathogens.</title>
        <authorList>
            <person name="Haridas S."/>
            <person name="Albert R."/>
            <person name="Binder M."/>
            <person name="Bloem J."/>
            <person name="Labutti K."/>
            <person name="Salamov A."/>
            <person name="Andreopoulos B."/>
            <person name="Baker S."/>
            <person name="Barry K."/>
            <person name="Bills G."/>
            <person name="Bluhm B."/>
            <person name="Cannon C."/>
            <person name="Castanera R."/>
            <person name="Culley D."/>
            <person name="Daum C."/>
            <person name="Ezra D."/>
            <person name="Gonzalez J."/>
            <person name="Henrissat B."/>
            <person name="Kuo A."/>
            <person name="Liang C."/>
            <person name="Lipzen A."/>
            <person name="Lutzoni F."/>
            <person name="Magnuson J."/>
            <person name="Mondo S."/>
            <person name="Nolan M."/>
            <person name="Ohm R."/>
            <person name="Pangilinan J."/>
            <person name="Park H.-J."/>
            <person name="Ramirez L."/>
            <person name="Alfaro M."/>
            <person name="Sun H."/>
            <person name="Tritt A."/>
            <person name="Yoshinaga Y."/>
            <person name="Zwiers L.-H."/>
            <person name="Turgeon B."/>
            <person name="Goodwin S."/>
            <person name="Spatafora J."/>
            <person name="Crous P."/>
            <person name="Grigoriev I."/>
        </authorList>
    </citation>
    <scope>NUCLEOTIDE SEQUENCE</scope>
    <source>
        <strain evidence="1">CBS 260.36</strain>
    </source>
</reference>
<protein>
    <submittedName>
        <fullName evidence="1">Uncharacterized protein</fullName>
    </submittedName>
</protein>
<organism evidence="1 2">
    <name type="scientific">Myriangium duriaei CBS 260.36</name>
    <dbReference type="NCBI Taxonomy" id="1168546"/>
    <lineage>
        <taxon>Eukaryota</taxon>
        <taxon>Fungi</taxon>
        <taxon>Dikarya</taxon>
        <taxon>Ascomycota</taxon>
        <taxon>Pezizomycotina</taxon>
        <taxon>Dothideomycetes</taxon>
        <taxon>Dothideomycetidae</taxon>
        <taxon>Myriangiales</taxon>
        <taxon>Myriangiaceae</taxon>
        <taxon>Myriangium</taxon>
    </lineage>
</organism>
<keyword evidence="2" id="KW-1185">Reference proteome</keyword>
<dbReference type="AlphaFoldDB" id="A0A9P4IZU7"/>
<accession>A0A9P4IZU7</accession>
<comment type="caution">
    <text evidence="1">The sequence shown here is derived from an EMBL/GenBank/DDBJ whole genome shotgun (WGS) entry which is preliminary data.</text>
</comment>
<evidence type="ECO:0000313" key="2">
    <source>
        <dbReference type="Proteomes" id="UP000799439"/>
    </source>
</evidence>
<gene>
    <name evidence="1" type="ORF">K461DRAFT_280883</name>
</gene>
<dbReference type="Proteomes" id="UP000799439">
    <property type="component" value="Unassembled WGS sequence"/>
</dbReference>
<sequence length="507" mass="57305">MASFSLDGIADLTCESLAWSHRSYKGGKVSAYWFQDEESVIVSDSRELQDMGPQSQPYLIESRQLDPRNRPCVVVEDYLDPIRGLKKARKGAQGCIEDIAESDDGLRFRVTVPNLIDSHTGESATGWVPSRIVKFGYNARFRSLKITGLDLPDVHVPKLARGKVWWTKVETGTLIRYSAPPIEVSSDVNGEPVINFFTHPTNKSIMFHGKCLKGRVYPGDLVYPMVEIMHEGRHEVPFARLPTIGIWANWARGNSLGIAITWKDRHGKWQKLYFEDDTGYEFSDLSKLDVPGTHTGYARVTGLRRFLEQEDVRPMPAWAWDVGTANMVELRYSHLRQTIVMRRSVPDTFIALETKIHGMTVEDTVAPKQLKEQYAAAGIAYDQVNLKFGTWVANRPGDFENGHDPDDGRRSCNFCYLLNEPGGDRFSDELEDKCKKETPKVCVNGWSMGCLPLVFTPAHELQAGTPEGDRRRDAFTMLRFQNPEPFEVDDPCFCELKGFSGSVHFAQ</sequence>
<evidence type="ECO:0000313" key="1">
    <source>
        <dbReference type="EMBL" id="KAF2150857.1"/>
    </source>
</evidence>
<dbReference type="EMBL" id="ML996089">
    <property type="protein sequence ID" value="KAF2150857.1"/>
    <property type="molecule type" value="Genomic_DNA"/>
</dbReference>
<name>A0A9P4IZU7_9PEZI</name>